<dbReference type="EMBL" id="SNYN01000001">
    <property type="protein sequence ID" value="TDQ55101.1"/>
    <property type="molecule type" value="Genomic_DNA"/>
</dbReference>
<evidence type="ECO:0000256" key="4">
    <source>
        <dbReference type="ARBA" id="ARBA00022989"/>
    </source>
</evidence>
<feature type="transmembrane region" description="Helical" evidence="6">
    <location>
        <begin position="6"/>
        <end position="26"/>
    </location>
</feature>
<keyword evidence="4 6" id="KW-1133">Transmembrane helix</keyword>
<comment type="subcellular location">
    <subcellularLocation>
        <location evidence="1">Cell membrane</location>
        <topology evidence="1">Multi-pass membrane protein</topology>
    </subcellularLocation>
</comment>
<evidence type="ECO:0000256" key="6">
    <source>
        <dbReference type="SAM" id="Phobius"/>
    </source>
</evidence>
<evidence type="ECO:0000259" key="7">
    <source>
        <dbReference type="Pfam" id="PF00482"/>
    </source>
</evidence>
<proteinExistence type="predicted"/>
<dbReference type="GO" id="GO:0005886">
    <property type="term" value="C:plasma membrane"/>
    <property type="evidence" value="ECO:0007669"/>
    <property type="project" value="UniProtKB-SubCell"/>
</dbReference>
<feature type="transmembrane region" description="Helical" evidence="6">
    <location>
        <begin position="276"/>
        <end position="296"/>
    </location>
</feature>
<feature type="transmembrane region" description="Helical" evidence="6">
    <location>
        <begin position="122"/>
        <end position="139"/>
    </location>
</feature>
<dbReference type="PANTHER" id="PTHR35007">
    <property type="entry name" value="INTEGRAL MEMBRANE PROTEIN-RELATED"/>
    <property type="match status" value="1"/>
</dbReference>
<dbReference type="AlphaFoldDB" id="A0A4R6V474"/>
<accession>A0A4R6V474</accession>
<protein>
    <submittedName>
        <fullName evidence="8">Type II secretion system (T2SS) protein F</fullName>
    </submittedName>
</protein>
<keyword evidence="5 6" id="KW-0472">Membrane</keyword>
<evidence type="ECO:0000313" key="9">
    <source>
        <dbReference type="Proteomes" id="UP000295281"/>
    </source>
</evidence>
<dbReference type="Proteomes" id="UP000295281">
    <property type="component" value="Unassembled WGS sequence"/>
</dbReference>
<dbReference type="InterPro" id="IPR018076">
    <property type="entry name" value="T2SS_GspF_dom"/>
</dbReference>
<reference evidence="8 9" key="1">
    <citation type="submission" date="2019-03" db="EMBL/GenBank/DDBJ databases">
        <title>Genomic Encyclopedia of Type Strains, Phase IV (KMG-IV): sequencing the most valuable type-strain genomes for metagenomic binning, comparative biology and taxonomic classification.</title>
        <authorList>
            <person name="Goeker M."/>
        </authorList>
    </citation>
    <scope>NUCLEOTIDE SEQUENCE [LARGE SCALE GENOMIC DNA]</scope>
    <source>
        <strain evidence="8 9">DSM 46770</strain>
    </source>
</reference>
<feature type="transmembrane region" description="Helical" evidence="6">
    <location>
        <begin position="96"/>
        <end position="116"/>
    </location>
</feature>
<evidence type="ECO:0000256" key="2">
    <source>
        <dbReference type="ARBA" id="ARBA00022475"/>
    </source>
</evidence>
<dbReference type="Pfam" id="PF00482">
    <property type="entry name" value="T2SSF"/>
    <property type="match status" value="1"/>
</dbReference>
<name>A0A4R6V474_9ACTN</name>
<comment type="caution">
    <text evidence="8">The sequence shown here is derived from an EMBL/GenBank/DDBJ whole genome shotgun (WGS) entry which is preliminary data.</text>
</comment>
<evidence type="ECO:0000256" key="5">
    <source>
        <dbReference type="ARBA" id="ARBA00023136"/>
    </source>
</evidence>
<feature type="domain" description="Type II secretion system protein GspF" evidence="7">
    <location>
        <begin position="162"/>
        <end position="289"/>
    </location>
</feature>
<feature type="transmembrane region" description="Helical" evidence="6">
    <location>
        <begin position="159"/>
        <end position="180"/>
    </location>
</feature>
<keyword evidence="2" id="KW-1003">Cell membrane</keyword>
<evidence type="ECO:0000256" key="1">
    <source>
        <dbReference type="ARBA" id="ARBA00004651"/>
    </source>
</evidence>
<evidence type="ECO:0000256" key="3">
    <source>
        <dbReference type="ARBA" id="ARBA00022692"/>
    </source>
</evidence>
<keyword evidence="9" id="KW-1185">Reference proteome</keyword>
<dbReference type="RefSeq" id="WP_243742279.1">
    <property type="nucleotide sequence ID" value="NZ_SNYN01000001.1"/>
</dbReference>
<sequence length="299" mass="31544">MTQSDLLFVALGGVAVGIGAWLVLAVRFARPSLAERLSDPPPPRAARVATPDEGFTARLGTLGVPVLSTLGLPGPKVLRDLAVCERDAERYLAEKFTVLLLGIVAPPFIGTLMALAGVNLPPLVALGGWVLFALVLWFAPDSSLRDEANKRRKLMRHALAGFSDLVVVALAGGAGVNGALTDATATSTSWAMTRIRTALRGAALDRRPPWAALRELGDRYDVPEFAELSASLQLAGSDGARVRGSLAAKARTLRTQHLAEMDAEAQSATEKMSLPVVLLFAGFLVMLGYPALSLVMTGL</sequence>
<dbReference type="PANTHER" id="PTHR35007:SF1">
    <property type="entry name" value="PILUS ASSEMBLY PROTEIN"/>
    <property type="match status" value="1"/>
</dbReference>
<organism evidence="8 9">
    <name type="scientific">Actinorugispora endophytica</name>
    <dbReference type="NCBI Taxonomy" id="1605990"/>
    <lineage>
        <taxon>Bacteria</taxon>
        <taxon>Bacillati</taxon>
        <taxon>Actinomycetota</taxon>
        <taxon>Actinomycetes</taxon>
        <taxon>Streptosporangiales</taxon>
        <taxon>Nocardiopsidaceae</taxon>
        <taxon>Actinorugispora</taxon>
    </lineage>
</organism>
<gene>
    <name evidence="8" type="ORF">EV190_101424</name>
</gene>
<evidence type="ECO:0000313" key="8">
    <source>
        <dbReference type="EMBL" id="TDQ55101.1"/>
    </source>
</evidence>
<keyword evidence="3 6" id="KW-0812">Transmembrane</keyword>